<dbReference type="Proteomes" id="UP000321721">
    <property type="component" value="Unassembled WGS sequence"/>
</dbReference>
<dbReference type="SUPFAM" id="SSF52025">
    <property type="entry name" value="PA domain"/>
    <property type="match status" value="1"/>
</dbReference>
<organism evidence="5 6">
    <name type="scientific">Vicingus serpentipes</name>
    <dbReference type="NCBI Taxonomy" id="1926625"/>
    <lineage>
        <taxon>Bacteria</taxon>
        <taxon>Pseudomonadati</taxon>
        <taxon>Bacteroidota</taxon>
        <taxon>Flavobacteriia</taxon>
        <taxon>Flavobacteriales</taxon>
        <taxon>Vicingaceae</taxon>
        <taxon>Vicingus</taxon>
    </lineage>
</organism>
<dbReference type="Pfam" id="PF02225">
    <property type="entry name" value="PA"/>
    <property type="match status" value="1"/>
</dbReference>
<keyword evidence="1 2" id="KW-0732">Signal</keyword>
<feature type="domain" description="Secretion system C-terminal sorting" evidence="4">
    <location>
        <begin position="534"/>
        <end position="602"/>
    </location>
</feature>
<reference evidence="5 6" key="1">
    <citation type="submission" date="2019-08" db="EMBL/GenBank/DDBJ databases">
        <title>Genome of Vicingus serpentipes NCIMB 15042.</title>
        <authorList>
            <person name="Bowman J.P."/>
        </authorList>
    </citation>
    <scope>NUCLEOTIDE SEQUENCE [LARGE SCALE GENOMIC DNA]</scope>
    <source>
        <strain evidence="5 6">NCIMB 15042</strain>
    </source>
</reference>
<dbReference type="OrthoDB" id="5377264at2"/>
<evidence type="ECO:0000256" key="1">
    <source>
        <dbReference type="ARBA" id="ARBA00022729"/>
    </source>
</evidence>
<dbReference type="NCBIfam" id="TIGR04183">
    <property type="entry name" value="Por_Secre_tail"/>
    <property type="match status" value="1"/>
</dbReference>
<dbReference type="RefSeq" id="WP_147099982.1">
    <property type="nucleotide sequence ID" value="NZ_VOOS01000003.1"/>
</dbReference>
<dbReference type="AlphaFoldDB" id="A0A5C6RRX7"/>
<evidence type="ECO:0000313" key="5">
    <source>
        <dbReference type="EMBL" id="TXB65176.1"/>
    </source>
</evidence>
<dbReference type="Gene3D" id="3.50.30.30">
    <property type="match status" value="1"/>
</dbReference>
<evidence type="ECO:0000259" key="3">
    <source>
        <dbReference type="Pfam" id="PF02225"/>
    </source>
</evidence>
<sequence length="610" mass="65166">MKKITLLLGMAIATTMGFSQVIVDVVSAPTCTSLERTYTYRFAGELDGSATDWAMPNMFVGANSIQADVVLADDGTDGTIDAGGNTPHNKNNDACDSLTWTQDLTGKIAIFYRGACEFGLKGFNAQKRGAIGAIIVNHTGDAVGMAGGTYGVNVNIPYVMVSEDDGNALIACLENGGSLEVFIGSKVGLYPNDMGTSPADIVMAESTGNPLSLSQDSSELNLDLGIWAYNVGQNPMTGVTFTVDIDYMGSTIHTMTSAPLDFNAPDTSFVDTQYVDLGNYGRNPAWLTGNYTVTYTINTPVTDDAPADNSMMSSFKVTADNVYAKARLDGSNEPIHTTAFSLNESTTTYDWFETCIQFKNPNASRLKAMGITYSCEPVGGTMGGELVEVRAYTWDDVFTDANDPAFPAAASPWARTQIGSGIDFYLDESEDGVNKYMAFDEAPINLVDNQRYLFCLYNASDSLRVGFDAQIDYTSTINNYLEFSSPVGDLPAGGTEEWYAAGFGYDVSTGISVNFDLSPTSVAEEANDAAVIPFPNPVANLLSIPVRKNVTGNVTVEVFDVAGKLVLTENSVVGNGPVRINVASIANGSYVFKTTFANGSTDSYKISVNR</sequence>
<dbReference type="CDD" id="cd04818">
    <property type="entry name" value="PA_subtilisin_1"/>
    <property type="match status" value="1"/>
</dbReference>
<comment type="caution">
    <text evidence="5">The sequence shown here is derived from an EMBL/GenBank/DDBJ whole genome shotgun (WGS) entry which is preliminary data.</text>
</comment>
<feature type="chain" id="PRO_5023033132" evidence="2">
    <location>
        <begin position="22"/>
        <end position="610"/>
    </location>
</feature>
<accession>A0A5C6RRX7</accession>
<proteinExistence type="predicted"/>
<gene>
    <name evidence="5" type="ORF">FRY74_07055</name>
</gene>
<dbReference type="InterPro" id="IPR046450">
    <property type="entry name" value="PA_dom_sf"/>
</dbReference>
<name>A0A5C6RRX7_9FLAO</name>
<dbReference type="Pfam" id="PF18962">
    <property type="entry name" value="Por_Secre_tail"/>
    <property type="match status" value="1"/>
</dbReference>
<protein>
    <submittedName>
        <fullName evidence="5">T9SS type A sorting domain-containing protein</fullName>
    </submittedName>
</protein>
<evidence type="ECO:0000259" key="4">
    <source>
        <dbReference type="Pfam" id="PF18962"/>
    </source>
</evidence>
<feature type="domain" description="PA" evidence="3">
    <location>
        <begin position="91"/>
        <end position="169"/>
    </location>
</feature>
<keyword evidence="6" id="KW-1185">Reference proteome</keyword>
<dbReference type="EMBL" id="VOOS01000003">
    <property type="protein sequence ID" value="TXB65176.1"/>
    <property type="molecule type" value="Genomic_DNA"/>
</dbReference>
<evidence type="ECO:0000256" key="2">
    <source>
        <dbReference type="SAM" id="SignalP"/>
    </source>
</evidence>
<evidence type="ECO:0000313" key="6">
    <source>
        <dbReference type="Proteomes" id="UP000321721"/>
    </source>
</evidence>
<dbReference type="InterPro" id="IPR003137">
    <property type="entry name" value="PA_domain"/>
</dbReference>
<dbReference type="InterPro" id="IPR026444">
    <property type="entry name" value="Secre_tail"/>
</dbReference>
<feature type="signal peptide" evidence="2">
    <location>
        <begin position="1"/>
        <end position="21"/>
    </location>
</feature>